<dbReference type="SUPFAM" id="SSF82114">
    <property type="entry name" value="Riboflavin kinase-like"/>
    <property type="match status" value="1"/>
</dbReference>
<sequence length="114" mass="13083">MHSYTAVVQKGIKRGTALGFPTVNIPLNDEKISGIYVGRVQIDTMIYHSAVFANQERKILEAYILDFSGDLYDKEITIELHKKIREAGKFTNDETLKKQIADDISEVRKYFHSF</sequence>
<dbReference type="GO" id="GO:0005524">
    <property type="term" value="F:ATP binding"/>
    <property type="evidence" value="ECO:0007669"/>
    <property type="project" value="UniProtKB-KW"/>
</dbReference>
<proteinExistence type="predicted"/>
<evidence type="ECO:0000256" key="2">
    <source>
        <dbReference type="ARBA" id="ARBA00022630"/>
    </source>
</evidence>
<evidence type="ECO:0000256" key="5">
    <source>
        <dbReference type="ARBA" id="ARBA00022741"/>
    </source>
</evidence>
<dbReference type="InterPro" id="IPR023465">
    <property type="entry name" value="Riboflavin_kinase_dom_sf"/>
</dbReference>
<dbReference type="PANTHER" id="PTHR22749">
    <property type="entry name" value="RIBOFLAVIN KINASE/FMN ADENYLYLTRANSFERASE"/>
    <property type="match status" value="1"/>
</dbReference>
<dbReference type="Pfam" id="PF01687">
    <property type="entry name" value="Flavokinase"/>
    <property type="match status" value="1"/>
</dbReference>
<dbReference type="GO" id="GO:0008531">
    <property type="term" value="F:riboflavin kinase activity"/>
    <property type="evidence" value="ECO:0007669"/>
    <property type="project" value="UniProtKB-EC"/>
</dbReference>
<evidence type="ECO:0000256" key="3">
    <source>
        <dbReference type="ARBA" id="ARBA00022643"/>
    </source>
</evidence>
<reference evidence="9 10" key="1">
    <citation type="journal article" date="2016" name="Nat. Commun.">
        <title>Thousands of microbial genomes shed light on interconnected biogeochemical processes in an aquifer system.</title>
        <authorList>
            <person name="Anantharaman K."/>
            <person name="Brown C.T."/>
            <person name="Hug L.A."/>
            <person name="Sharon I."/>
            <person name="Castelle C.J."/>
            <person name="Probst A.J."/>
            <person name="Thomas B.C."/>
            <person name="Singh A."/>
            <person name="Wilkins M.J."/>
            <person name="Karaoz U."/>
            <person name="Brodie E.L."/>
            <person name="Williams K.H."/>
            <person name="Hubbard S.S."/>
            <person name="Banfield J.F."/>
        </authorList>
    </citation>
    <scope>NUCLEOTIDE SEQUENCE [LARGE SCALE GENOMIC DNA]</scope>
</reference>
<evidence type="ECO:0000256" key="6">
    <source>
        <dbReference type="ARBA" id="ARBA00022840"/>
    </source>
</evidence>
<dbReference type="Proteomes" id="UP000178249">
    <property type="component" value="Unassembled WGS sequence"/>
</dbReference>
<dbReference type="AlphaFoldDB" id="A0A1F6C350"/>
<feature type="domain" description="Riboflavin kinase" evidence="8">
    <location>
        <begin position="2"/>
        <end position="112"/>
    </location>
</feature>
<accession>A0A1F6C350</accession>
<keyword evidence="5" id="KW-0547">Nucleotide-binding</keyword>
<evidence type="ECO:0000256" key="7">
    <source>
        <dbReference type="ARBA" id="ARBA00047880"/>
    </source>
</evidence>
<evidence type="ECO:0000313" key="9">
    <source>
        <dbReference type="EMBL" id="OGG43462.1"/>
    </source>
</evidence>
<dbReference type="GO" id="GO:0009398">
    <property type="term" value="P:FMN biosynthetic process"/>
    <property type="evidence" value="ECO:0007669"/>
    <property type="project" value="TreeGrafter"/>
</dbReference>
<evidence type="ECO:0000256" key="4">
    <source>
        <dbReference type="ARBA" id="ARBA00022679"/>
    </source>
</evidence>
<evidence type="ECO:0000259" key="8">
    <source>
        <dbReference type="SMART" id="SM00904"/>
    </source>
</evidence>
<dbReference type="GO" id="GO:0009231">
    <property type="term" value="P:riboflavin biosynthetic process"/>
    <property type="evidence" value="ECO:0007669"/>
    <property type="project" value="InterPro"/>
</dbReference>
<dbReference type="SMART" id="SM00904">
    <property type="entry name" value="Flavokinase"/>
    <property type="match status" value="1"/>
</dbReference>
<name>A0A1F6C350_9BACT</name>
<comment type="catalytic activity">
    <reaction evidence="7">
        <text>riboflavin + ATP = FMN + ADP + H(+)</text>
        <dbReference type="Rhea" id="RHEA:14357"/>
        <dbReference type="ChEBI" id="CHEBI:15378"/>
        <dbReference type="ChEBI" id="CHEBI:30616"/>
        <dbReference type="ChEBI" id="CHEBI:57986"/>
        <dbReference type="ChEBI" id="CHEBI:58210"/>
        <dbReference type="ChEBI" id="CHEBI:456216"/>
        <dbReference type="EC" id="2.7.1.26"/>
    </reaction>
</comment>
<evidence type="ECO:0000313" key="10">
    <source>
        <dbReference type="Proteomes" id="UP000178249"/>
    </source>
</evidence>
<organism evidence="9 10">
    <name type="scientific">Candidatus Kaiserbacteria bacterium RIFCSPHIGHO2_01_FULL_48_10</name>
    <dbReference type="NCBI Taxonomy" id="1798476"/>
    <lineage>
        <taxon>Bacteria</taxon>
        <taxon>Candidatus Kaiseribacteriota</taxon>
    </lineage>
</organism>
<keyword evidence="2" id="KW-0285">Flavoprotein</keyword>
<keyword evidence="3" id="KW-0288">FMN</keyword>
<dbReference type="PANTHER" id="PTHR22749:SF6">
    <property type="entry name" value="RIBOFLAVIN KINASE"/>
    <property type="match status" value="1"/>
</dbReference>
<dbReference type="InterPro" id="IPR023468">
    <property type="entry name" value="Riboflavin_kinase"/>
</dbReference>
<protein>
    <recommendedName>
        <fullName evidence="1">riboflavin kinase</fullName>
        <ecNumber evidence="1">2.7.1.26</ecNumber>
    </recommendedName>
</protein>
<comment type="caution">
    <text evidence="9">The sequence shown here is derived from an EMBL/GenBank/DDBJ whole genome shotgun (WGS) entry which is preliminary data.</text>
</comment>
<dbReference type="EC" id="2.7.1.26" evidence="1"/>
<keyword evidence="4" id="KW-0808">Transferase</keyword>
<dbReference type="InterPro" id="IPR015865">
    <property type="entry name" value="Riboflavin_kinase_bac/euk"/>
</dbReference>
<gene>
    <name evidence="9" type="ORF">A2841_02450</name>
</gene>
<evidence type="ECO:0000256" key="1">
    <source>
        <dbReference type="ARBA" id="ARBA00012105"/>
    </source>
</evidence>
<keyword evidence="6" id="KW-0067">ATP-binding</keyword>
<dbReference type="Gene3D" id="2.40.30.30">
    <property type="entry name" value="Riboflavin kinase-like"/>
    <property type="match status" value="1"/>
</dbReference>
<dbReference type="EMBL" id="MFKP01000039">
    <property type="protein sequence ID" value="OGG43462.1"/>
    <property type="molecule type" value="Genomic_DNA"/>
</dbReference>